<keyword evidence="4" id="KW-0443">Lipid metabolism</keyword>
<dbReference type="eggNOG" id="KOG3847">
    <property type="taxonomic scope" value="Eukaryota"/>
</dbReference>
<keyword evidence="7" id="KW-1185">Reference proteome</keyword>
<dbReference type="Proteomes" id="UP000019132">
    <property type="component" value="Unassembled WGS sequence"/>
</dbReference>
<dbReference type="VEuPathDB" id="FungiDB:PYU1_G014477"/>
<feature type="transmembrane region" description="Helical" evidence="5">
    <location>
        <begin position="37"/>
        <end position="54"/>
    </location>
</feature>
<dbReference type="InParanoid" id="K3XBA9"/>
<reference evidence="7" key="1">
    <citation type="journal article" date="2010" name="Genome Biol.">
        <title>Genome sequence of the necrotrophic plant pathogen Pythium ultimum reveals original pathogenicity mechanisms and effector repertoire.</title>
        <authorList>
            <person name="Levesque C.A."/>
            <person name="Brouwer H."/>
            <person name="Cano L."/>
            <person name="Hamilton J.P."/>
            <person name="Holt C."/>
            <person name="Huitema E."/>
            <person name="Raffaele S."/>
            <person name="Robideau G.P."/>
            <person name="Thines M."/>
            <person name="Win J."/>
            <person name="Zerillo M.M."/>
            <person name="Beakes G.W."/>
            <person name="Boore J.L."/>
            <person name="Busam D."/>
            <person name="Dumas B."/>
            <person name="Ferriera S."/>
            <person name="Fuerstenberg S.I."/>
            <person name="Gachon C.M."/>
            <person name="Gaulin E."/>
            <person name="Govers F."/>
            <person name="Grenville-Briggs L."/>
            <person name="Horner N."/>
            <person name="Hostetler J."/>
            <person name="Jiang R.H."/>
            <person name="Johnson J."/>
            <person name="Krajaejun T."/>
            <person name="Lin H."/>
            <person name="Meijer H.J."/>
            <person name="Moore B."/>
            <person name="Morris P."/>
            <person name="Phuntmart V."/>
            <person name="Puiu D."/>
            <person name="Shetty J."/>
            <person name="Stajich J.E."/>
            <person name="Tripathy S."/>
            <person name="Wawra S."/>
            <person name="van West P."/>
            <person name="Whitty B.R."/>
            <person name="Coutinho P.M."/>
            <person name="Henrissat B."/>
            <person name="Martin F."/>
            <person name="Thomas P.D."/>
            <person name="Tyler B.M."/>
            <person name="De Vries R.P."/>
            <person name="Kamoun S."/>
            <person name="Yandell M."/>
            <person name="Tisserat N."/>
            <person name="Buell C.R."/>
        </authorList>
    </citation>
    <scope>NUCLEOTIDE SEQUENCE</scope>
    <source>
        <strain evidence="7">DAOM:BR144</strain>
    </source>
</reference>
<feature type="transmembrane region" description="Helical" evidence="5">
    <location>
        <begin position="6"/>
        <end position="25"/>
    </location>
</feature>
<dbReference type="SUPFAM" id="SSF53474">
    <property type="entry name" value="alpha/beta-Hydrolases"/>
    <property type="match status" value="1"/>
</dbReference>
<keyword evidence="2" id="KW-0378">Hydrolase</keyword>
<sequence length="468" mass="51822">MTILRYRLVEYAVLAASVGVLAVEYLQQQFASTKQYVVTQIALALLIGVLMLFHHTRRELTPLYLSMLVYVAKFVVREPIRTLLAGVLYKASVVGVVSALVLVAVFPWPDFSELHGEFKTVGVRTGRYGGIECRVFYPSAKTASTLPASKRAKLLHHGKHLLKGMSIFSGVPQWVFGCLQNGYLAAVPYAPLAAPEEATTTNTKKWPVAIFSHGLGGCFDVYSAITQQLASEGYIVVSVNHCDGSASVTRLEDNRIAYYQKITPEVRDNINGAGFRFRNGQLRQRVQEVRRVLDAITHEHSKHEVGNLFELADMDNVTVIGHSFGGATALTTAHLDERVRAVVLLDAWMEPIDADVKHGLGSRTPVFHLMSEHFYHWNPNLVDMKVHTKGCTHVDTKLTVLLGSRHNNFCDLPVFSPLVNRVMKSSGKIDPAYALHTMSQLSAAFLRGSYASTVSLFPEILELDATKE</sequence>
<dbReference type="GO" id="GO:0016042">
    <property type="term" value="P:lipid catabolic process"/>
    <property type="evidence" value="ECO:0007669"/>
    <property type="project" value="UniProtKB-KW"/>
</dbReference>
<proteinExistence type="predicted"/>
<reference evidence="6" key="3">
    <citation type="submission" date="2015-02" db="UniProtKB">
        <authorList>
            <consortium name="EnsemblProtists"/>
        </authorList>
    </citation>
    <scope>IDENTIFICATION</scope>
    <source>
        <strain evidence="6">DAOM BR144</strain>
    </source>
</reference>
<dbReference type="AlphaFoldDB" id="K3XBA9"/>
<reference evidence="7" key="2">
    <citation type="submission" date="2010-04" db="EMBL/GenBank/DDBJ databases">
        <authorList>
            <person name="Buell R."/>
            <person name="Hamilton J."/>
            <person name="Hostetler J."/>
        </authorList>
    </citation>
    <scope>NUCLEOTIDE SEQUENCE [LARGE SCALE GENOMIC DNA]</scope>
    <source>
        <strain evidence="7">DAOM:BR144</strain>
    </source>
</reference>
<dbReference type="HOGENOM" id="CLU_054488_0_0_1"/>
<keyword evidence="3" id="KW-0442">Lipid degradation</keyword>
<dbReference type="EMBL" id="GL376575">
    <property type="status" value="NOT_ANNOTATED_CDS"/>
    <property type="molecule type" value="Genomic_DNA"/>
</dbReference>
<protein>
    <recommendedName>
        <fullName evidence="1">1-alkyl-2-acetylglycerophosphocholine esterase</fullName>
        <ecNumber evidence="1">3.1.1.47</ecNumber>
    </recommendedName>
</protein>
<evidence type="ECO:0000313" key="7">
    <source>
        <dbReference type="Proteomes" id="UP000019132"/>
    </source>
</evidence>
<name>K3XBA9_GLOUD</name>
<dbReference type="STRING" id="431595.K3XBA9"/>
<dbReference type="OMA" id="FELKMFT"/>
<dbReference type="Pfam" id="PF03403">
    <property type="entry name" value="PAF-AH_p_II"/>
    <property type="match status" value="1"/>
</dbReference>
<dbReference type="EnsemblProtists" id="PYU1_T014508">
    <property type="protein sequence ID" value="PYU1_T014508"/>
    <property type="gene ID" value="PYU1_G014477"/>
</dbReference>
<keyword evidence="5" id="KW-0472">Membrane</keyword>
<accession>K3XBA9</accession>
<evidence type="ECO:0000256" key="4">
    <source>
        <dbReference type="ARBA" id="ARBA00023098"/>
    </source>
</evidence>
<dbReference type="EC" id="3.1.1.47" evidence="1"/>
<dbReference type="PANTHER" id="PTHR10272">
    <property type="entry name" value="PLATELET-ACTIVATING FACTOR ACETYLHYDROLASE"/>
    <property type="match status" value="1"/>
</dbReference>
<evidence type="ECO:0000256" key="3">
    <source>
        <dbReference type="ARBA" id="ARBA00022963"/>
    </source>
</evidence>
<dbReference type="InterPro" id="IPR029058">
    <property type="entry name" value="AB_hydrolase_fold"/>
</dbReference>
<keyword evidence="5" id="KW-0812">Transmembrane</keyword>
<dbReference type="Gene3D" id="3.40.50.1820">
    <property type="entry name" value="alpha/beta hydrolase"/>
    <property type="match status" value="1"/>
</dbReference>
<dbReference type="GO" id="GO:0003847">
    <property type="term" value="F:1-alkyl-2-acetylglycerophosphocholine esterase activity"/>
    <property type="evidence" value="ECO:0007669"/>
    <property type="project" value="UniProtKB-EC"/>
</dbReference>
<feature type="transmembrane region" description="Helical" evidence="5">
    <location>
        <begin position="88"/>
        <end position="108"/>
    </location>
</feature>
<evidence type="ECO:0000256" key="5">
    <source>
        <dbReference type="SAM" id="Phobius"/>
    </source>
</evidence>
<dbReference type="PANTHER" id="PTHR10272:SF0">
    <property type="entry name" value="PLATELET-ACTIVATING FACTOR ACETYLHYDROLASE"/>
    <property type="match status" value="1"/>
</dbReference>
<evidence type="ECO:0000313" key="6">
    <source>
        <dbReference type="EnsemblProtists" id="PYU1_T014508"/>
    </source>
</evidence>
<organism evidence="6 7">
    <name type="scientific">Globisporangium ultimum (strain ATCC 200006 / CBS 805.95 / DAOM BR144)</name>
    <name type="common">Pythium ultimum</name>
    <dbReference type="NCBI Taxonomy" id="431595"/>
    <lineage>
        <taxon>Eukaryota</taxon>
        <taxon>Sar</taxon>
        <taxon>Stramenopiles</taxon>
        <taxon>Oomycota</taxon>
        <taxon>Peronosporomycetes</taxon>
        <taxon>Pythiales</taxon>
        <taxon>Pythiaceae</taxon>
        <taxon>Globisporangium</taxon>
    </lineage>
</organism>
<evidence type="ECO:0000256" key="1">
    <source>
        <dbReference type="ARBA" id="ARBA00013201"/>
    </source>
</evidence>
<evidence type="ECO:0000256" key="2">
    <source>
        <dbReference type="ARBA" id="ARBA00022801"/>
    </source>
</evidence>
<keyword evidence="5" id="KW-1133">Transmembrane helix</keyword>